<dbReference type="EMBL" id="CP028324">
    <property type="protein sequence ID" value="AVR98292.1"/>
    <property type="molecule type" value="Genomic_DNA"/>
</dbReference>
<feature type="signal peptide" evidence="1">
    <location>
        <begin position="1"/>
        <end position="23"/>
    </location>
</feature>
<organism evidence="2 3">
    <name type="scientific">Pseudoduganella armeniaca</name>
    <dbReference type="NCBI Taxonomy" id="2072590"/>
    <lineage>
        <taxon>Bacteria</taxon>
        <taxon>Pseudomonadati</taxon>
        <taxon>Pseudomonadota</taxon>
        <taxon>Betaproteobacteria</taxon>
        <taxon>Burkholderiales</taxon>
        <taxon>Oxalobacteraceae</taxon>
        <taxon>Telluria group</taxon>
        <taxon>Pseudoduganella</taxon>
    </lineage>
</organism>
<feature type="chain" id="PRO_5015321381" description="PEP-CTERM sorting domain-containing protein" evidence="1">
    <location>
        <begin position="24"/>
        <end position="218"/>
    </location>
</feature>
<evidence type="ECO:0000256" key="1">
    <source>
        <dbReference type="SAM" id="SignalP"/>
    </source>
</evidence>
<proteinExistence type="predicted"/>
<accession>A0A2R4CFG0</accession>
<evidence type="ECO:0008006" key="4">
    <source>
        <dbReference type="Google" id="ProtNLM"/>
    </source>
</evidence>
<keyword evidence="3" id="KW-1185">Reference proteome</keyword>
<gene>
    <name evidence="2" type="ORF">C9I28_23600</name>
</gene>
<evidence type="ECO:0000313" key="3">
    <source>
        <dbReference type="Proteomes" id="UP000240505"/>
    </source>
</evidence>
<dbReference type="RefSeq" id="WP_107143627.1">
    <property type="nucleotide sequence ID" value="NZ_CP028324.1"/>
</dbReference>
<dbReference type="InterPro" id="IPR013424">
    <property type="entry name" value="Ice-binding_C"/>
</dbReference>
<dbReference type="KEGG" id="masz:C9I28_23600"/>
<protein>
    <recommendedName>
        <fullName evidence="4">PEP-CTERM sorting domain-containing protein</fullName>
    </recommendedName>
</protein>
<name>A0A2R4CFG0_9BURK</name>
<sequence>MIVKALRTFALPLLAILPLHALAAPVTISTHVSGIFKDYDYIIVDELGLEAGGFDYSPLPYEMTIESTFDSDAVPEIGSQGHTIYRNTETSFTFKIGTQTIASRKIADTTLIATSNSYYQSIGVPGFSTTVVFIDPNGQVDTNYLAPRQLSSSGDNVGTVSFSYWSTGPGSSGSGYMRAPATFATLSVTSAVPEPGHWAMLAAGLLIVSAVARRKARR</sequence>
<reference evidence="2 3" key="1">
    <citation type="submission" date="2018-03" db="EMBL/GenBank/DDBJ databases">
        <title>Massilia armeniaca sp. nov., isolated from desert soil.</title>
        <authorList>
            <person name="Huang H."/>
            <person name="Ren M."/>
        </authorList>
    </citation>
    <scope>NUCLEOTIDE SEQUENCE [LARGE SCALE GENOMIC DNA]</scope>
    <source>
        <strain evidence="2 3">ZMN-3</strain>
    </source>
</reference>
<dbReference type="OrthoDB" id="5455375at2"/>
<dbReference type="NCBIfam" id="TIGR02595">
    <property type="entry name" value="PEP_CTERM"/>
    <property type="match status" value="1"/>
</dbReference>
<evidence type="ECO:0000313" key="2">
    <source>
        <dbReference type="EMBL" id="AVR98292.1"/>
    </source>
</evidence>
<keyword evidence="1" id="KW-0732">Signal</keyword>
<dbReference type="AlphaFoldDB" id="A0A2R4CFG0"/>
<dbReference type="Proteomes" id="UP000240505">
    <property type="component" value="Chromosome"/>
</dbReference>